<comment type="caution">
    <text evidence="1">The sequence shown here is derived from an EMBL/GenBank/DDBJ whole genome shotgun (WGS) entry which is preliminary data.</text>
</comment>
<protein>
    <submittedName>
        <fullName evidence="1">Uncharacterized protein</fullName>
    </submittedName>
</protein>
<evidence type="ECO:0000313" key="1">
    <source>
        <dbReference type="EMBL" id="RIW39050.1"/>
    </source>
</evidence>
<evidence type="ECO:0000313" key="2">
    <source>
        <dbReference type="Proteomes" id="UP000265801"/>
    </source>
</evidence>
<accession>A0A3A1R839</accession>
<name>A0A3A1R839_9BACI</name>
<organism evidence="1 2">
    <name type="scientific">Bacillus salacetis</name>
    <dbReference type="NCBI Taxonomy" id="2315464"/>
    <lineage>
        <taxon>Bacteria</taxon>
        <taxon>Bacillati</taxon>
        <taxon>Bacillota</taxon>
        <taxon>Bacilli</taxon>
        <taxon>Bacillales</taxon>
        <taxon>Bacillaceae</taxon>
        <taxon>Bacillus</taxon>
    </lineage>
</organism>
<dbReference type="AlphaFoldDB" id="A0A3A1R839"/>
<gene>
    <name evidence="1" type="ORF">D3H55_01470</name>
</gene>
<reference evidence="1 2" key="1">
    <citation type="submission" date="2018-09" db="EMBL/GenBank/DDBJ databases">
        <title>Bacillus saliacetes sp. nov., isolated from Thai shrimp paste (Ka-pi).</title>
        <authorList>
            <person name="Daroonpunt R."/>
            <person name="Tanasupawat S."/>
            <person name="Yiamsombut S."/>
        </authorList>
    </citation>
    <scope>NUCLEOTIDE SEQUENCE [LARGE SCALE GENOMIC DNA]</scope>
    <source>
        <strain evidence="1 2">SKP7-4</strain>
    </source>
</reference>
<dbReference type="EMBL" id="QXIR01000001">
    <property type="protein sequence ID" value="RIW39050.1"/>
    <property type="molecule type" value="Genomic_DNA"/>
</dbReference>
<sequence length="78" mass="9205">MMTVLFGSVEYFENELTAYLANEEVNHVTTNQKLEFIFSTIKEEIAYSFICSETFRKECLENLRKAYSRVSDSKYVVR</sequence>
<proteinExistence type="predicted"/>
<keyword evidence="2" id="KW-1185">Reference proteome</keyword>
<dbReference type="OrthoDB" id="2938279at2"/>
<dbReference type="Proteomes" id="UP000265801">
    <property type="component" value="Unassembled WGS sequence"/>
</dbReference>